<organism evidence="1 2">
    <name type="scientific">Naganishia adeliensis</name>
    <dbReference type="NCBI Taxonomy" id="92952"/>
    <lineage>
        <taxon>Eukaryota</taxon>
        <taxon>Fungi</taxon>
        <taxon>Dikarya</taxon>
        <taxon>Basidiomycota</taxon>
        <taxon>Agaricomycotina</taxon>
        <taxon>Tremellomycetes</taxon>
        <taxon>Filobasidiales</taxon>
        <taxon>Filobasidiaceae</taxon>
        <taxon>Naganishia</taxon>
    </lineage>
</organism>
<protein>
    <submittedName>
        <fullName evidence="1">Uncharacterized protein</fullName>
    </submittedName>
</protein>
<comment type="caution">
    <text evidence="1">The sequence shown here is derived from an EMBL/GenBank/DDBJ whole genome shotgun (WGS) entry which is preliminary data.</text>
</comment>
<name>A0ACC2W3B2_9TREE</name>
<dbReference type="EMBL" id="JASBWS010000045">
    <property type="protein sequence ID" value="KAJ9105943.1"/>
    <property type="molecule type" value="Genomic_DNA"/>
</dbReference>
<accession>A0ACC2W3B2</accession>
<dbReference type="Proteomes" id="UP001230649">
    <property type="component" value="Unassembled WGS sequence"/>
</dbReference>
<gene>
    <name evidence="1" type="ORF">QFC20_004181</name>
</gene>
<evidence type="ECO:0000313" key="1">
    <source>
        <dbReference type="EMBL" id="KAJ9105943.1"/>
    </source>
</evidence>
<evidence type="ECO:0000313" key="2">
    <source>
        <dbReference type="Proteomes" id="UP001230649"/>
    </source>
</evidence>
<sequence length="559" mass="63641">MSYRNPILPGFNPDPSICRVGNDYFIATSTFQFLPGVPIYHSTDLVNWTLIGHALNRRTQLDMRTVEGGGGIFAPTLRYWKGRWYMTTCAAYRIRFGTKDPFVTPRGFYVSTDDIFDETKWSEPVFFDMLGIDQDLFFDDKDDKVYLSTTARIFDPKLPRYGFDTGVFISEVDLTAGRIQTRPKFIRQSPIGIGIAEGSHIFRKDDYYYLITAEGGTESLHQEWVFRSKEGPYGPWEAGPEGFNPMVFQGKHPEEEIQYTGHMDLVDAPDGRWWAVMLGVREQREAPKKDDEVIWSQLGRETFLVPVVWEDGWPVVNNSQPLRVRGEEGTGLARVSEDIDWRDDFDEKELQLGWYTVRTPNATFYSLIERPSTLTIHGSPYNITDDESPSMLLRRQDAFEGVWQTQLDFEPSAARESAGTAVWWSKWAFASVELRGVGDDVVKREIVFKYTMLENDDVHETVFDVAPLQGPVRFAIQATRFSYNLYYGPADTVEPSSAQDLLAKMTKVGEISARVLTQQGPLHSVMTGAHFGLYSMGANHEPSFAPAHFSYAAWQAKRA</sequence>
<reference evidence="1" key="1">
    <citation type="submission" date="2023-04" db="EMBL/GenBank/DDBJ databases">
        <title>Draft Genome sequencing of Naganishia species isolated from polar environments using Oxford Nanopore Technology.</title>
        <authorList>
            <person name="Leo P."/>
            <person name="Venkateswaran K."/>
        </authorList>
    </citation>
    <scope>NUCLEOTIDE SEQUENCE</scope>
    <source>
        <strain evidence="1">MNA-CCFEE 5262</strain>
    </source>
</reference>
<keyword evidence="2" id="KW-1185">Reference proteome</keyword>
<proteinExistence type="predicted"/>